<comment type="caution">
    <text evidence="2">The sequence shown here is derived from an EMBL/GenBank/DDBJ whole genome shotgun (WGS) entry which is preliminary data.</text>
</comment>
<dbReference type="AlphaFoldDB" id="A0A409XWS7"/>
<evidence type="ECO:0000313" key="2">
    <source>
        <dbReference type="EMBL" id="PPQ95196.1"/>
    </source>
</evidence>
<organism evidence="2 3">
    <name type="scientific">Gymnopilus dilepis</name>
    <dbReference type="NCBI Taxonomy" id="231916"/>
    <lineage>
        <taxon>Eukaryota</taxon>
        <taxon>Fungi</taxon>
        <taxon>Dikarya</taxon>
        <taxon>Basidiomycota</taxon>
        <taxon>Agaricomycotina</taxon>
        <taxon>Agaricomycetes</taxon>
        <taxon>Agaricomycetidae</taxon>
        <taxon>Agaricales</taxon>
        <taxon>Agaricineae</taxon>
        <taxon>Hymenogastraceae</taxon>
        <taxon>Gymnopilus</taxon>
    </lineage>
</organism>
<dbReference type="OrthoDB" id="3021562at2759"/>
<protein>
    <submittedName>
        <fullName evidence="2">Uncharacterized protein</fullName>
    </submittedName>
</protein>
<name>A0A409XWS7_9AGAR</name>
<feature type="region of interest" description="Disordered" evidence="1">
    <location>
        <begin position="95"/>
        <end position="121"/>
    </location>
</feature>
<dbReference type="InParanoid" id="A0A409XWS7"/>
<keyword evidence="3" id="KW-1185">Reference proteome</keyword>
<sequence length="162" mass="18392">MLKVGIALYDQHDHRDRLTDPHWALVVAHASNYHSSRVRIYQLRFSNSHRNWVFDHKDIPVQQNALYLVGLLHVADTNMSEADFEDVIRGIPANRNGNDPSGLHGSANWNHRVDPKGSIPGSDTEKYAMEFSTFSNHPSVIVTRVSAYPLIVDLTGDNRPRR</sequence>
<reference evidence="2 3" key="1">
    <citation type="journal article" date="2018" name="Evol. Lett.">
        <title>Horizontal gene cluster transfer increased hallucinogenic mushroom diversity.</title>
        <authorList>
            <person name="Reynolds H.T."/>
            <person name="Vijayakumar V."/>
            <person name="Gluck-Thaler E."/>
            <person name="Korotkin H.B."/>
            <person name="Matheny P.B."/>
            <person name="Slot J.C."/>
        </authorList>
    </citation>
    <scope>NUCLEOTIDE SEQUENCE [LARGE SCALE GENOMIC DNA]</scope>
    <source>
        <strain evidence="2 3">SRW20</strain>
    </source>
</reference>
<gene>
    <name evidence="2" type="ORF">CVT26_014887</name>
</gene>
<proteinExistence type="predicted"/>
<evidence type="ECO:0000256" key="1">
    <source>
        <dbReference type="SAM" id="MobiDB-lite"/>
    </source>
</evidence>
<accession>A0A409XWS7</accession>
<evidence type="ECO:0000313" key="3">
    <source>
        <dbReference type="Proteomes" id="UP000284706"/>
    </source>
</evidence>
<dbReference type="Proteomes" id="UP000284706">
    <property type="component" value="Unassembled WGS sequence"/>
</dbReference>
<dbReference type="EMBL" id="NHYE01001431">
    <property type="protein sequence ID" value="PPQ95196.1"/>
    <property type="molecule type" value="Genomic_DNA"/>
</dbReference>